<evidence type="ECO:0000256" key="3">
    <source>
        <dbReference type="ARBA" id="ARBA00022692"/>
    </source>
</evidence>
<sequence>MKHLKTLISGKQRLSRFLIAGGLATFVHWLSMYVLIRFGMTAEPATAFGAALGLLANYSLQYRYAFRSALPHRVAFSRYLSTSALGWGLNLALFSFIRFAGADTLVSQVVTTGLVAFANYLLADRYVFHEEPNTNIESPHA</sequence>
<dbReference type="InterPro" id="IPR051401">
    <property type="entry name" value="GtrA_CellWall_Glycosyl"/>
</dbReference>
<feature type="domain" description="GtrA/DPMS transmembrane" evidence="7">
    <location>
        <begin position="16"/>
        <end position="128"/>
    </location>
</feature>
<dbReference type="InterPro" id="IPR007267">
    <property type="entry name" value="GtrA_DPMS_TM"/>
</dbReference>
<keyword evidence="4 6" id="KW-1133">Transmembrane helix</keyword>
<proteinExistence type="inferred from homology"/>
<dbReference type="PANTHER" id="PTHR38459:SF1">
    <property type="entry name" value="PROPHAGE BACTOPRENOL-LINKED GLUCOSE TRANSLOCASE HOMOLOG"/>
    <property type="match status" value="1"/>
</dbReference>
<evidence type="ECO:0000256" key="4">
    <source>
        <dbReference type="ARBA" id="ARBA00022989"/>
    </source>
</evidence>
<comment type="caution">
    <text evidence="8">The sequence shown here is derived from an EMBL/GenBank/DDBJ whole genome shotgun (WGS) entry which is preliminary data.</text>
</comment>
<evidence type="ECO:0000256" key="6">
    <source>
        <dbReference type="SAM" id="Phobius"/>
    </source>
</evidence>
<keyword evidence="3 6" id="KW-0812">Transmembrane</keyword>
<accession>A0A5B0VK91</accession>
<dbReference type="Pfam" id="PF04138">
    <property type="entry name" value="GtrA_DPMS_TM"/>
    <property type="match status" value="1"/>
</dbReference>
<dbReference type="GO" id="GO:0005886">
    <property type="term" value="C:plasma membrane"/>
    <property type="evidence" value="ECO:0007669"/>
    <property type="project" value="TreeGrafter"/>
</dbReference>
<dbReference type="EMBL" id="VTUU01000003">
    <property type="protein sequence ID" value="KAA1174381.1"/>
    <property type="molecule type" value="Genomic_DNA"/>
</dbReference>
<dbReference type="GO" id="GO:0000271">
    <property type="term" value="P:polysaccharide biosynthetic process"/>
    <property type="evidence" value="ECO:0007669"/>
    <property type="project" value="InterPro"/>
</dbReference>
<organism evidence="8 9">
    <name type="scientific">Marinobacter salinexigens</name>
    <dbReference type="NCBI Taxonomy" id="2919747"/>
    <lineage>
        <taxon>Bacteria</taxon>
        <taxon>Pseudomonadati</taxon>
        <taxon>Pseudomonadota</taxon>
        <taxon>Gammaproteobacteria</taxon>
        <taxon>Pseudomonadales</taxon>
        <taxon>Marinobacteraceae</taxon>
        <taxon>Marinobacter</taxon>
    </lineage>
</organism>
<evidence type="ECO:0000256" key="1">
    <source>
        <dbReference type="ARBA" id="ARBA00004141"/>
    </source>
</evidence>
<keyword evidence="5 6" id="KW-0472">Membrane</keyword>
<protein>
    <submittedName>
        <fullName evidence="8">GtrA family protein</fullName>
    </submittedName>
</protein>
<feature type="transmembrane region" description="Helical" evidence="6">
    <location>
        <begin position="105"/>
        <end position="123"/>
    </location>
</feature>
<keyword evidence="9" id="KW-1185">Reference proteome</keyword>
<feature type="transmembrane region" description="Helical" evidence="6">
    <location>
        <begin position="14"/>
        <end position="36"/>
    </location>
</feature>
<name>A0A5B0VK91_9GAMM</name>
<gene>
    <name evidence="8" type="ORF">FWJ25_09095</name>
</gene>
<feature type="transmembrane region" description="Helical" evidence="6">
    <location>
        <begin position="42"/>
        <end position="60"/>
    </location>
</feature>
<comment type="subcellular location">
    <subcellularLocation>
        <location evidence="1">Membrane</location>
        <topology evidence="1">Multi-pass membrane protein</topology>
    </subcellularLocation>
</comment>
<comment type="similarity">
    <text evidence="2">Belongs to the GtrA family.</text>
</comment>
<evidence type="ECO:0000259" key="7">
    <source>
        <dbReference type="Pfam" id="PF04138"/>
    </source>
</evidence>
<dbReference type="AlphaFoldDB" id="A0A5B0VK91"/>
<evidence type="ECO:0000256" key="2">
    <source>
        <dbReference type="ARBA" id="ARBA00009399"/>
    </source>
</evidence>
<dbReference type="Proteomes" id="UP000323161">
    <property type="component" value="Unassembled WGS sequence"/>
</dbReference>
<dbReference type="RefSeq" id="WP_149599946.1">
    <property type="nucleotide sequence ID" value="NZ_VTUU01000003.1"/>
</dbReference>
<dbReference type="PANTHER" id="PTHR38459">
    <property type="entry name" value="PROPHAGE BACTOPRENOL-LINKED GLUCOSE TRANSLOCASE HOMOLOG"/>
    <property type="match status" value="1"/>
</dbReference>
<reference evidence="8 9" key="1">
    <citation type="submission" date="2019-08" db="EMBL/GenBank/DDBJ databases">
        <title>Marinobacter ZYF650 sp. nov., a marine bacterium isolated from seawater of the Mariana trench.</title>
        <authorList>
            <person name="Ahmad W."/>
        </authorList>
    </citation>
    <scope>NUCLEOTIDE SEQUENCE [LARGE SCALE GENOMIC DNA]</scope>
    <source>
        <strain evidence="8 9">ZYF650</strain>
    </source>
</reference>
<evidence type="ECO:0000256" key="5">
    <source>
        <dbReference type="ARBA" id="ARBA00023136"/>
    </source>
</evidence>
<feature type="transmembrane region" description="Helical" evidence="6">
    <location>
        <begin position="80"/>
        <end position="99"/>
    </location>
</feature>
<evidence type="ECO:0000313" key="9">
    <source>
        <dbReference type="Proteomes" id="UP000323161"/>
    </source>
</evidence>
<evidence type="ECO:0000313" key="8">
    <source>
        <dbReference type="EMBL" id="KAA1174381.1"/>
    </source>
</evidence>